<reference evidence="7 8" key="1">
    <citation type="journal article" date="2022" name="Microbiol. Resour. Announc.">
        <title>Complete Genome Sequence of the Hyperthermophilic and Acidophilic Archaeon Saccharolobus caldissimus Strain HS-3T.</title>
        <authorList>
            <person name="Sakai H.D."/>
            <person name="Kurosawa N."/>
        </authorList>
    </citation>
    <scope>NUCLEOTIDE SEQUENCE [LARGE SCALE GENOMIC DNA]</scope>
    <source>
        <strain evidence="7 8">JCM32116</strain>
    </source>
</reference>
<feature type="domain" description="PhoH-like protein" evidence="5">
    <location>
        <begin position="6"/>
        <end position="205"/>
    </location>
</feature>
<dbReference type="InterPro" id="IPR009019">
    <property type="entry name" value="KH_sf_prok-type"/>
</dbReference>
<evidence type="ECO:0000313" key="8">
    <source>
        <dbReference type="Proteomes" id="UP001319921"/>
    </source>
</evidence>
<keyword evidence="8" id="KW-1185">Reference proteome</keyword>
<dbReference type="PANTHER" id="PTHR30473:SF2">
    <property type="entry name" value="PIN DOMAIN-CONTAINING PROTEIN"/>
    <property type="match status" value="1"/>
</dbReference>
<dbReference type="GO" id="GO:0003723">
    <property type="term" value="F:RNA binding"/>
    <property type="evidence" value="ECO:0007669"/>
    <property type="project" value="UniProtKB-UniRule"/>
</dbReference>
<keyword evidence="3 4" id="KW-0694">RNA-binding</keyword>
<dbReference type="PANTHER" id="PTHR30473">
    <property type="entry name" value="PROTEIN PHOH"/>
    <property type="match status" value="1"/>
</dbReference>
<dbReference type="KEGG" id="scas:SACC_24110"/>
<dbReference type="AlphaFoldDB" id="A0AAQ4CUB3"/>
<name>A0AAQ4CUB3_9CREN</name>
<dbReference type="Proteomes" id="UP001319921">
    <property type="component" value="Chromosome"/>
</dbReference>
<dbReference type="RefSeq" id="WP_229569710.1">
    <property type="nucleotide sequence ID" value="NZ_AP025226.1"/>
</dbReference>
<dbReference type="GO" id="GO:0005829">
    <property type="term" value="C:cytosol"/>
    <property type="evidence" value="ECO:0007669"/>
    <property type="project" value="TreeGrafter"/>
</dbReference>
<dbReference type="Gene3D" id="3.40.50.300">
    <property type="entry name" value="P-loop containing nucleotide triphosphate hydrolases"/>
    <property type="match status" value="1"/>
</dbReference>
<dbReference type="Pfam" id="PF07650">
    <property type="entry name" value="KH_2"/>
    <property type="match status" value="1"/>
</dbReference>
<evidence type="ECO:0000313" key="7">
    <source>
        <dbReference type="EMBL" id="BDB99394.1"/>
    </source>
</evidence>
<sequence length="378" mass="42393">MILDSLKPLTKGQEELLSSLKDEKIQILGVFGPTGTGKSLFSLAYGLDSVTSGKYRKLVVVKPIIDIVTQEELTRKELMTYEDLVKMYMKDVLGGFAEEKIIDDLINSGKIEILDSRYLTGRSFNDSILILDDVQSMKAESVLELFIRVGKNTRVIIAGDPIFQALNNVTGDPSAILREILLNEKNAKVVDLGIKDIVREGAKRGLRFFLEYKLRSRKMSDIEKKIYDNVFIHAPDADVITVVEFSDEKAKLNINYENVPDSLIIVKEGSAGRVIGKNGERINSIEKDVSKKLRVVELKLDFKELVRAVHPVPWIVKHIEDVDFVGNELAVKLKKESGAFMGQKGIHVRFLDYVVRKLFGVGVKAIVPEEEAEKKEGS</sequence>
<keyword evidence="1" id="KW-0547">Nucleotide-binding</keyword>
<keyword evidence="2" id="KW-0067">ATP-binding</keyword>
<dbReference type="SUPFAM" id="SSF52540">
    <property type="entry name" value="P-loop containing nucleoside triphosphate hydrolases"/>
    <property type="match status" value="1"/>
</dbReference>
<protein>
    <submittedName>
        <fullName evidence="7">Phosphate starvation protein PhoH</fullName>
    </submittedName>
</protein>
<evidence type="ECO:0000256" key="2">
    <source>
        <dbReference type="ARBA" id="ARBA00022840"/>
    </source>
</evidence>
<evidence type="ECO:0000256" key="4">
    <source>
        <dbReference type="PROSITE-ProRule" id="PRU00117"/>
    </source>
</evidence>
<accession>A0AAQ4CUB3</accession>
<dbReference type="EMBL" id="AP025226">
    <property type="protein sequence ID" value="BDB99394.1"/>
    <property type="molecule type" value="Genomic_DNA"/>
</dbReference>
<dbReference type="InterPro" id="IPR003714">
    <property type="entry name" value="PhoH"/>
</dbReference>
<dbReference type="InterPro" id="IPR015946">
    <property type="entry name" value="KH_dom-like_a/b"/>
</dbReference>
<organism evidence="7 8">
    <name type="scientific">Saccharolobus caldissimus</name>
    <dbReference type="NCBI Taxonomy" id="1702097"/>
    <lineage>
        <taxon>Archaea</taxon>
        <taxon>Thermoproteota</taxon>
        <taxon>Thermoprotei</taxon>
        <taxon>Sulfolobales</taxon>
        <taxon>Sulfolobaceae</taxon>
        <taxon>Saccharolobus</taxon>
    </lineage>
</organism>
<dbReference type="Pfam" id="PF02562">
    <property type="entry name" value="PhoH"/>
    <property type="match status" value="1"/>
</dbReference>
<evidence type="ECO:0000256" key="3">
    <source>
        <dbReference type="ARBA" id="ARBA00022884"/>
    </source>
</evidence>
<dbReference type="InterPro" id="IPR004044">
    <property type="entry name" value="KH_dom_type_2"/>
</dbReference>
<dbReference type="SUPFAM" id="SSF54814">
    <property type="entry name" value="Prokaryotic type KH domain (KH-domain type II)"/>
    <property type="match status" value="1"/>
</dbReference>
<feature type="domain" description="KH type-2" evidence="6">
    <location>
        <begin position="247"/>
        <end position="298"/>
    </location>
</feature>
<dbReference type="InterPro" id="IPR027417">
    <property type="entry name" value="P-loop_NTPase"/>
</dbReference>
<evidence type="ECO:0000259" key="5">
    <source>
        <dbReference type="Pfam" id="PF02562"/>
    </source>
</evidence>
<evidence type="ECO:0000256" key="1">
    <source>
        <dbReference type="ARBA" id="ARBA00022741"/>
    </source>
</evidence>
<dbReference type="GO" id="GO:0005524">
    <property type="term" value="F:ATP binding"/>
    <property type="evidence" value="ECO:0007669"/>
    <property type="project" value="UniProtKB-KW"/>
</dbReference>
<evidence type="ECO:0000259" key="6">
    <source>
        <dbReference type="Pfam" id="PF07650"/>
    </source>
</evidence>
<dbReference type="PROSITE" id="PS50084">
    <property type="entry name" value="KH_TYPE_1"/>
    <property type="match status" value="1"/>
</dbReference>
<dbReference type="InterPro" id="IPR051451">
    <property type="entry name" value="PhoH2-like"/>
</dbReference>
<proteinExistence type="predicted"/>
<dbReference type="Gene3D" id="3.30.300.20">
    <property type="match status" value="1"/>
</dbReference>
<gene>
    <name evidence="7" type="ORF">SACC_24110</name>
</gene>
<dbReference type="GeneID" id="68867133"/>